<dbReference type="Pfam" id="PF00535">
    <property type="entry name" value="Glycos_transf_2"/>
    <property type="match status" value="1"/>
</dbReference>
<accession>A0A644Y969</accession>
<feature type="domain" description="Glycosyltransferase 2-like" evidence="1">
    <location>
        <begin position="9"/>
        <end position="141"/>
    </location>
</feature>
<sequence>MEHNAPLVSIVCDTYNHAPYVRAALDSFMMQKTEFPFEIIVHDDASTDGTADIIREYEAAHPDLFRCIYRTENIYRKDPKILEHYVFPLARGKYVAICEGDDYWTTPDKLQKQIAYMEANPDCTLCVCGADTVDPEGNKTGTLSPYNTDTDAPMDDIIRGSGGFVATAGIVAPTALAKNRAPFCDLSDVDDAVLQIWFGMNGRTHYFAEPMCVYRKAVPGSWTETFFSSKHAERVLHHEAMIRALEAFDAESGFRWHDSVDFCITHQQKFEIYRLQNDCAALRKQPYREQYLALPLRRRVRMQLTRWGILKERKK</sequence>
<dbReference type="PANTHER" id="PTHR22916">
    <property type="entry name" value="GLYCOSYLTRANSFERASE"/>
    <property type="match status" value="1"/>
</dbReference>
<gene>
    <name evidence="2" type="ORF">SDC9_69102</name>
</gene>
<dbReference type="EMBL" id="VSSQ01003853">
    <property type="protein sequence ID" value="MPM22644.1"/>
    <property type="molecule type" value="Genomic_DNA"/>
</dbReference>
<evidence type="ECO:0000313" key="2">
    <source>
        <dbReference type="EMBL" id="MPM22644.1"/>
    </source>
</evidence>
<dbReference type="InterPro" id="IPR029044">
    <property type="entry name" value="Nucleotide-diphossugar_trans"/>
</dbReference>
<dbReference type="SUPFAM" id="SSF53448">
    <property type="entry name" value="Nucleotide-diphospho-sugar transferases"/>
    <property type="match status" value="1"/>
</dbReference>
<comment type="caution">
    <text evidence="2">The sequence shown here is derived from an EMBL/GenBank/DDBJ whole genome shotgun (WGS) entry which is preliminary data.</text>
</comment>
<dbReference type="PANTHER" id="PTHR22916:SF3">
    <property type="entry name" value="UDP-GLCNAC:BETAGAL BETA-1,3-N-ACETYLGLUCOSAMINYLTRANSFERASE-LIKE PROTEIN 1"/>
    <property type="match status" value="1"/>
</dbReference>
<proteinExistence type="predicted"/>
<dbReference type="Gene3D" id="3.90.550.10">
    <property type="entry name" value="Spore Coat Polysaccharide Biosynthesis Protein SpsA, Chain A"/>
    <property type="match status" value="1"/>
</dbReference>
<protein>
    <recommendedName>
        <fullName evidence="1">Glycosyltransferase 2-like domain-containing protein</fullName>
    </recommendedName>
</protein>
<reference evidence="2" key="1">
    <citation type="submission" date="2019-08" db="EMBL/GenBank/DDBJ databases">
        <authorList>
            <person name="Kucharzyk K."/>
            <person name="Murdoch R.W."/>
            <person name="Higgins S."/>
            <person name="Loffler F."/>
        </authorList>
    </citation>
    <scope>NUCLEOTIDE SEQUENCE</scope>
</reference>
<name>A0A644Y969_9ZZZZ</name>
<organism evidence="2">
    <name type="scientific">bioreactor metagenome</name>
    <dbReference type="NCBI Taxonomy" id="1076179"/>
    <lineage>
        <taxon>unclassified sequences</taxon>
        <taxon>metagenomes</taxon>
        <taxon>ecological metagenomes</taxon>
    </lineage>
</organism>
<evidence type="ECO:0000259" key="1">
    <source>
        <dbReference type="Pfam" id="PF00535"/>
    </source>
</evidence>
<dbReference type="AlphaFoldDB" id="A0A644Y969"/>
<dbReference type="GO" id="GO:0016758">
    <property type="term" value="F:hexosyltransferase activity"/>
    <property type="evidence" value="ECO:0007669"/>
    <property type="project" value="UniProtKB-ARBA"/>
</dbReference>
<dbReference type="InterPro" id="IPR001173">
    <property type="entry name" value="Glyco_trans_2-like"/>
</dbReference>